<organism evidence="2 3">
    <name type="scientific">Corynebacterium suedekumii</name>
    <dbReference type="NCBI Taxonomy" id="3049801"/>
    <lineage>
        <taxon>Bacteria</taxon>
        <taxon>Bacillati</taxon>
        <taxon>Actinomycetota</taxon>
        <taxon>Actinomycetes</taxon>
        <taxon>Mycobacteriales</taxon>
        <taxon>Corynebacteriaceae</taxon>
        <taxon>Corynebacterium</taxon>
    </lineage>
</organism>
<reference evidence="2 3" key="1">
    <citation type="submission" date="2023-05" db="EMBL/GenBank/DDBJ databases">
        <title>Corynebacterium suedekumii sp. nov. and Corynebacterium breve sp. nov. isolated from raw cow's milk.</title>
        <authorList>
            <person name="Baer M.K."/>
            <person name="Mehl L."/>
            <person name="Hellmuth R."/>
            <person name="Marke G."/>
            <person name="Lipski A."/>
        </authorList>
    </citation>
    <scope>NUCLEOTIDE SEQUENCE [LARGE SCALE GENOMIC DNA]</scope>
    <source>
        <strain evidence="2 3">LM112</strain>
    </source>
</reference>
<dbReference type="InterPro" id="IPR007374">
    <property type="entry name" value="ASCH_domain"/>
</dbReference>
<dbReference type="SMART" id="SM01022">
    <property type="entry name" value="ASCH"/>
    <property type="match status" value="1"/>
</dbReference>
<evidence type="ECO:0000313" key="3">
    <source>
        <dbReference type="Proteomes" id="UP001238805"/>
    </source>
</evidence>
<gene>
    <name evidence="2" type="ORF">QP029_12535</name>
</gene>
<dbReference type="PANTHER" id="PTHR42250:SF1">
    <property type="entry name" value="ASCH DOMAIN-CONTAINING PROTEIN"/>
    <property type="match status" value="1"/>
</dbReference>
<dbReference type="Proteomes" id="UP001238805">
    <property type="component" value="Chromosome"/>
</dbReference>
<evidence type="ECO:0000313" key="2">
    <source>
        <dbReference type="EMBL" id="WIM70000.1"/>
    </source>
</evidence>
<accession>A0ABY8VML0</accession>
<protein>
    <submittedName>
        <fullName evidence="2">ASCH domain-containing protein</fullName>
    </submittedName>
</protein>
<name>A0ABY8VML0_9CORY</name>
<keyword evidence="3" id="KW-1185">Reference proteome</keyword>
<dbReference type="SUPFAM" id="SSF88697">
    <property type="entry name" value="PUA domain-like"/>
    <property type="match status" value="1"/>
</dbReference>
<sequence>MTQQISMWEGYESLIRSGVKKQTVRYRDPFDVGDAVIVFERDSGAVTEIPARVTGVRTVRRDELTEDDALADGFESLADLHKALDTHYPGLAADVEVDVVTFSAV</sequence>
<dbReference type="Pfam" id="PF04266">
    <property type="entry name" value="ASCH"/>
    <property type="match status" value="1"/>
</dbReference>
<dbReference type="RefSeq" id="WP_284874593.1">
    <property type="nucleotide sequence ID" value="NZ_CP126970.1"/>
</dbReference>
<dbReference type="Gene3D" id="2.30.130.30">
    <property type="entry name" value="Hypothetical protein"/>
    <property type="match status" value="1"/>
</dbReference>
<dbReference type="InterPro" id="IPR015947">
    <property type="entry name" value="PUA-like_sf"/>
</dbReference>
<feature type="domain" description="ASCH" evidence="1">
    <location>
        <begin position="5"/>
        <end position="101"/>
    </location>
</feature>
<proteinExistence type="predicted"/>
<dbReference type="CDD" id="cd06552">
    <property type="entry name" value="ASCH_yqfb_like"/>
    <property type="match status" value="1"/>
</dbReference>
<dbReference type="PANTHER" id="PTHR42250">
    <property type="entry name" value="ASCH DOMAIN-CONTAINING PROTEIN"/>
    <property type="match status" value="1"/>
</dbReference>
<dbReference type="EMBL" id="CP126970">
    <property type="protein sequence ID" value="WIM70000.1"/>
    <property type="molecule type" value="Genomic_DNA"/>
</dbReference>
<evidence type="ECO:0000259" key="1">
    <source>
        <dbReference type="SMART" id="SM01022"/>
    </source>
</evidence>